<keyword evidence="4" id="KW-0812">Transmembrane</keyword>
<dbReference type="NCBIfam" id="TIGR00254">
    <property type="entry name" value="GGDEF"/>
    <property type="match status" value="1"/>
</dbReference>
<dbReference type="InterPro" id="IPR050469">
    <property type="entry name" value="Diguanylate_Cyclase"/>
</dbReference>
<dbReference type="InterPro" id="IPR000160">
    <property type="entry name" value="GGDEF_dom"/>
</dbReference>
<gene>
    <name evidence="6" type="ORF">HNR28_000649</name>
</gene>
<feature type="domain" description="GGDEF" evidence="5">
    <location>
        <begin position="250"/>
        <end position="380"/>
    </location>
</feature>
<feature type="transmembrane region" description="Helical" evidence="4">
    <location>
        <begin position="67"/>
        <end position="85"/>
    </location>
</feature>
<proteinExistence type="predicted"/>
<dbReference type="InterPro" id="IPR043128">
    <property type="entry name" value="Rev_trsase/Diguanyl_cyclase"/>
</dbReference>
<feature type="transmembrane region" description="Helical" evidence="4">
    <location>
        <begin position="187"/>
        <end position="208"/>
    </location>
</feature>
<feature type="region of interest" description="Disordered" evidence="3">
    <location>
        <begin position="408"/>
        <end position="427"/>
    </location>
</feature>
<sequence>MWNLDARTLLIVEAFVLFLMGGLMLLAALQGRRDRTLLWMSGALLLGGTGFVVSIARELPGWREPVIVLSNMLLLSGHACVWAALRVYVGGRAHRRVLLAGAAAWFVLCQWPGFMASDGLRLLVFSLLSIVYLVAAGREIWPERRQDAGSVLPLLIVLAIHGLFYLYRVVTVAHIPGVTWLLWPDFTVTILEGILFCVSLSFGVLILVRARAERQYRHAALHDTLTRLANRRALFEQGAAALALAREEGRDMALLMCDLDWFKRINDEHGHEAGDRVLALFADVLRARVRQGDLCARIGGEEFVVLAADLGPLSALDMADRIRRSLAGQAAGAPGRLSVSIGIACASADGHDLDHLLACADRALYEAKAAGRDCVRLSSDRRRPGRPAAMARERGEDAAGDAAAGAGASAAVAGGGGGRAGQHPVDA</sequence>
<protein>
    <recommendedName>
        <fullName evidence="1">diguanylate cyclase</fullName>
        <ecNumber evidence="1">2.7.7.65</ecNumber>
    </recommendedName>
</protein>
<dbReference type="Gene3D" id="3.30.70.270">
    <property type="match status" value="1"/>
</dbReference>
<dbReference type="EMBL" id="JACHIB010000003">
    <property type="protein sequence ID" value="MBB6082624.1"/>
    <property type="molecule type" value="Genomic_DNA"/>
</dbReference>
<dbReference type="InterPro" id="IPR029787">
    <property type="entry name" value="Nucleotide_cyclase"/>
</dbReference>
<evidence type="ECO:0000256" key="3">
    <source>
        <dbReference type="SAM" id="MobiDB-lite"/>
    </source>
</evidence>
<feature type="transmembrane region" description="Helical" evidence="4">
    <location>
        <begin position="148"/>
        <end position="167"/>
    </location>
</feature>
<evidence type="ECO:0000313" key="7">
    <source>
        <dbReference type="Proteomes" id="UP000541136"/>
    </source>
</evidence>
<comment type="caution">
    <text evidence="6">The sequence shown here is derived from an EMBL/GenBank/DDBJ whole genome shotgun (WGS) entry which is preliminary data.</text>
</comment>
<dbReference type="GO" id="GO:0043709">
    <property type="term" value="P:cell adhesion involved in single-species biofilm formation"/>
    <property type="evidence" value="ECO:0007669"/>
    <property type="project" value="TreeGrafter"/>
</dbReference>
<dbReference type="AlphaFoldDB" id="A0A7W9WMQ0"/>
<dbReference type="CDD" id="cd01949">
    <property type="entry name" value="GGDEF"/>
    <property type="match status" value="1"/>
</dbReference>
<comment type="catalytic activity">
    <reaction evidence="2">
        <text>2 GTP = 3',3'-c-di-GMP + 2 diphosphate</text>
        <dbReference type="Rhea" id="RHEA:24898"/>
        <dbReference type="ChEBI" id="CHEBI:33019"/>
        <dbReference type="ChEBI" id="CHEBI:37565"/>
        <dbReference type="ChEBI" id="CHEBI:58805"/>
        <dbReference type="EC" id="2.7.7.65"/>
    </reaction>
</comment>
<evidence type="ECO:0000256" key="4">
    <source>
        <dbReference type="SAM" id="Phobius"/>
    </source>
</evidence>
<dbReference type="GO" id="GO:0052621">
    <property type="term" value="F:diguanylate cyclase activity"/>
    <property type="evidence" value="ECO:0007669"/>
    <property type="project" value="UniProtKB-EC"/>
</dbReference>
<dbReference type="PROSITE" id="PS50887">
    <property type="entry name" value="GGDEF"/>
    <property type="match status" value="1"/>
</dbReference>
<feature type="transmembrane region" description="Helical" evidence="4">
    <location>
        <begin position="6"/>
        <end position="29"/>
    </location>
</feature>
<keyword evidence="4" id="KW-0472">Membrane</keyword>
<organism evidence="6 7">
    <name type="scientific">Castellaniella defragrans</name>
    <name type="common">Alcaligenes defragrans</name>
    <dbReference type="NCBI Taxonomy" id="75697"/>
    <lineage>
        <taxon>Bacteria</taxon>
        <taxon>Pseudomonadati</taxon>
        <taxon>Pseudomonadota</taxon>
        <taxon>Betaproteobacteria</taxon>
        <taxon>Burkholderiales</taxon>
        <taxon>Alcaligenaceae</taxon>
        <taxon>Castellaniella</taxon>
    </lineage>
</organism>
<dbReference type="SUPFAM" id="SSF55073">
    <property type="entry name" value="Nucleotide cyclase"/>
    <property type="match status" value="1"/>
</dbReference>
<name>A0A7W9WMQ0_CASDE</name>
<dbReference type="PANTHER" id="PTHR45138:SF9">
    <property type="entry name" value="DIGUANYLATE CYCLASE DGCM-RELATED"/>
    <property type="match status" value="1"/>
</dbReference>
<dbReference type="FunFam" id="3.30.70.270:FF:000001">
    <property type="entry name" value="Diguanylate cyclase domain protein"/>
    <property type="match status" value="1"/>
</dbReference>
<dbReference type="GO" id="GO:1902201">
    <property type="term" value="P:negative regulation of bacterial-type flagellum-dependent cell motility"/>
    <property type="evidence" value="ECO:0007669"/>
    <property type="project" value="TreeGrafter"/>
</dbReference>
<evidence type="ECO:0000256" key="2">
    <source>
        <dbReference type="ARBA" id="ARBA00034247"/>
    </source>
</evidence>
<feature type="transmembrane region" description="Helical" evidence="4">
    <location>
        <begin position="120"/>
        <end position="136"/>
    </location>
</feature>
<dbReference type="PANTHER" id="PTHR45138">
    <property type="entry name" value="REGULATORY COMPONENTS OF SENSORY TRANSDUCTION SYSTEM"/>
    <property type="match status" value="1"/>
</dbReference>
<dbReference type="Pfam" id="PF00990">
    <property type="entry name" value="GGDEF"/>
    <property type="match status" value="1"/>
</dbReference>
<dbReference type="GO" id="GO:0005886">
    <property type="term" value="C:plasma membrane"/>
    <property type="evidence" value="ECO:0007669"/>
    <property type="project" value="TreeGrafter"/>
</dbReference>
<dbReference type="EC" id="2.7.7.65" evidence="1"/>
<feature type="region of interest" description="Disordered" evidence="3">
    <location>
        <begin position="378"/>
        <end position="403"/>
    </location>
</feature>
<evidence type="ECO:0000313" key="6">
    <source>
        <dbReference type="EMBL" id="MBB6082624.1"/>
    </source>
</evidence>
<dbReference type="SMART" id="SM00267">
    <property type="entry name" value="GGDEF"/>
    <property type="match status" value="1"/>
</dbReference>
<evidence type="ECO:0000256" key="1">
    <source>
        <dbReference type="ARBA" id="ARBA00012528"/>
    </source>
</evidence>
<evidence type="ECO:0000259" key="5">
    <source>
        <dbReference type="PROSITE" id="PS50887"/>
    </source>
</evidence>
<reference evidence="6 7" key="1">
    <citation type="submission" date="2020-08" db="EMBL/GenBank/DDBJ databases">
        <title>Genomic Encyclopedia of Type Strains, Phase IV (KMG-IV): sequencing the most valuable type-strain genomes for metagenomic binning, comparative biology and taxonomic classification.</title>
        <authorList>
            <person name="Goeker M."/>
        </authorList>
    </citation>
    <scope>NUCLEOTIDE SEQUENCE [LARGE SCALE GENOMIC DNA]</scope>
    <source>
        <strain evidence="6 7">DSM 12141</strain>
    </source>
</reference>
<feature type="transmembrane region" description="Helical" evidence="4">
    <location>
        <begin position="36"/>
        <end position="55"/>
    </location>
</feature>
<dbReference type="RefSeq" id="WP_151023733.1">
    <property type="nucleotide sequence ID" value="NZ_JACHIB010000003.1"/>
</dbReference>
<feature type="transmembrane region" description="Helical" evidence="4">
    <location>
        <begin position="97"/>
        <end position="114"/>
    </location>
</feature>
<dbReference type="Proteomes" id="UP000541136">
    <property type="component" value="Unassembled WGS sequence"/>
</dbReference>
<keyword evidence="4" id="KW-1133">Transmembrane helix</keyword>
<accession>A0A7W9WMQ0</accession>